<feature type="transmembrane region" description="Helical" evidence="1">
    <location>
        <begin position="159"/>
        <end position="180"/>
    </location>
</feature>
<proteinExistence type="predicted"/>
<evidence type="ECO:0000313" key="3">
    <source>
        <dbReference type="Proteomes" id="UP000197446"/>
    </source>
</evidence>
<evidence type="ECO:0000313" key="2">
    <source>
        <dbReference type="EMBL" id="OWQ98157.1"/>
    </source>
</evidence>
<feature type="transmembrane region" description="Helical" evidence="1">
    <location>
        <begin position="99"/>
        <end position="124"/>
    </location>
</feature>
<accession>A0A254N3Q7</accession>
<protein>
    <submittedName>
        <fullName evidence="2">Uncharacterized protein</fullName>
    </submittedName>
</protein>
<gene>
    <name evidence="2" type="ORF">CDO81_26450</name>
</gene>
<organism evidence="2 3">
    <name type="scientific">Roseateles puraquae</name>
    <dbReference type="NCBI Taxonomy" id="431059"/>
    <lineage>
        <taxon>Bacteria</taxon>
        <taxon>Pseudomonadati</taxon>
        <taxon>Pseudomonadota</taxon>
        <taxon>Betaproteobacteria</taxon>
        <taxon>Burkholderiales</taxon>
        <taxon>Sphaerotilaceae</taxon>
        <taxon>Roseateles</taxon>
    </lineage>
</organism>
<keyword evidence="3" id="KW-1185">Reference proteome</keyword>
<dbReference type="RefSeq" id="WP_088486273.1">
    <property type="nucleotide sequence ID" value="NZ_NISI01000021.1"/>
</dbReference>
<evidence type="ECO:0000256" key="1">
    <source>
        <dbReference type="SAM" id="Phobius"/>
    </source>
</evidence>
<keyword evidence="1" id="KW-1133">Transmembrane helix</keyword>
<sequence>MATLLPLSALWLAGADQYALEALRRLANLSLPDVVFWPLREIASVPDGMWILRTWWTIVGTDEHPLVRMHPTMLGYVLRGLPMTVALVIATSGLRPRRLLAAIALYALLALLACMAVIAAHFAVVLNHQVSLTDGALRPPPYRVSATPLSDAEFFLTCYAYYFSRLILPLFGTLAIWVALSRKELVWLLAPRNRRRQQQRA</sequence>
<dbReference type="Proteomes" id="UP000197446">
    <property type="component" value="Unassembled WGS sequence"/>
</dbReference>
<keyword evidence="1" id="KW-0472">Membrane</keyword>
<dbReference type="EMBL" id="NISI01000021">
    <property type="protein sequence ID" value="OWQ98157.1"/>
    <property type="molecule type" value="Genomic_DNA"/>
</dbReference>
<feature type="transmembrane region" description="Helical" evidence="1">
    <location>
        <begin position="73"/>
        <end position="92"/>
    </location>
</feature>
<dbReference type="AlphaFoldDB" id="A0A254N3Q7"/>
<name>A0A254N3Q7_9BURK</name>
<reference evidence="2 3" key="1">
    <citation type="journal article" date="2007" name="Int. J. Syst. Evol. Microbiol.">
        <title>Description of Pelomonas aquatica sp. nov. and Pelomonas puraquae sp. nov., isolated from industrial and haemodialysis water.</title>
        <authorList>
            <person name="Gomila M."/>
            <person name="Bowien B."/>
            <person name="Falsen E."/>
            <person name="Moore E.R."/>
            <person name="Lalucat J."/>
        </authorList>
    </citation>
    <scope>NUCLEOTIDE SEQUENCE [LARGE SCALE GENOMIC DNA]</scope>
    <source>
        <strain evidence="2 3">CCUG 52769</strain>
    </source>
</reference>
<keyword evidence="1" id="KW-0812">Transmembrane</keyword>
<comment type="caution">
    <text evidence="2">The sequence shown here is derived from an EMBL/GenBank/DDBJ whole genome shotgun (WGS) entry which is preliminary data.</text>
</comment>